<dbReference type="RefSeq" id="WP_122263789.1">
    <property type="nucleotide sequence ID" value="NZ_CP041616.1"/>
</dbReference>
<gene>
    <name evidence="2" type="ORF">FNH13_00940</name>
</gene>
<accession>A0A516G6B0</accession>
<dbReference type="KEGG" id="orz:FNH13_00940"/>
<evidence type="ECO:0000259" key="1">
    <source>
        <dbReference type="PROSITE" id="PS51819"/>
    </source>
</evidence>
<dbReference type="SUPFAM" id="SSF54593">
    <property type="entry name" value="Glyoxalase/Bleomycin resistance protein/Dihydroxybiphenyl dioxygenase"/>
    <property type="match status" value="1"/>
</dbReference>
<keyword evidence="3" id="KW-1185">Reference proteome</keyword>
<organism evidence="2 3">
    <name type="scientific">Ornithinimicrobium ciconiae</name>
    <dbReference type="NCBI Taxonomy" id="2594265"/>
    <lineage>
        <taxon>Bacteria</taxon>
        <taxon>Bacillati</taxon>
        <taxon>Actinomycetota</taxon>
        <taxon>Actinomycetes</taxon>
        <taxon>Micrococcales</taxon>
        <taxon>Ornithinimicrobiaceae</taxon>
        <taxon>Ornithinimicrobium</taxon>
    </lineage>
</organism>
<proteinExistence type="predicted"/>
<evidence type="ECO:0000313" key="2">
    <source>
        <dbReference type="EMBL" id="QDO87061.1"/>
    </source>
</evidence>
<feature type="domain" description="VOC" evidence="1">
    <location>
        <begin position="2"/>
        <end position="127"/>
    </location>
</feature>
<dbReference type="InterPro" id="IPR004360">
    <property type="entry name" value="Glyas_Fos-R_dOase_dom"/>
</dbReference>
<dbReference type="CDD" id="cd06587">
    <property type="entry name" value="VOC"/>
    <property type="match status" value="1"/>
</dbReference>
<dbReference type="OrthoDB" id="9798430at2"/>
<dbReference type="PROSITE" id="PS51819">
    <property type="entry name" value="VOC"/>
    <property type="match status" value="1"/>
</dbReference>
<protein>
    <submittedName>
        <fullName evidence="2">VOC family protein</fullName>
    </submittedName>
</protein>
<dbReference type="InterPro" id="IPR029068">
    <property type="entry name" value="Glyas_Bleomycin-R_OHBP_Dase"/>
</dbReference>
<dbReference type="EMBL" id="CP041616">
    <property type="protein sequence ID" value="QDO87061.1"/>
    <property type="molecule type" value="Genomic_DNA"/>
</dbReference>
<reference evidence="2 3" key="1">
    <citation type="submission" date="2019-07" db="EMBL/GenBank/DDBJ databases">
        <title>complete genome sequencing of Ornithinimicrobium sp. H23M54.</title>
        <authorList>
            <person name="Bae J.-W."/>
            <person name="Lee S.-Y."/>
        </authorList>
    </citation>
    <scope>NUCLEOTIDE SEQUENCE [LARGE SCALE GENOMIC DNA]</scope>
    <source>
        <strain evidence="2 3">H23M54</strain>
    </source>
</reference>
<sequence>MNVAQINLLCADPGASRRFYEALDLTFRSISPPGRDEAAYLSDSGGTTLALHSLGFARWWDPSTPGLAPGAAVLDFDVPKGRTVDEVLHHLATVGGTVAKKPEDMEFGERYAIVTDPDGHRLGLRQPIRT</sequence>
<dbReference type="AlphaFoldDB" id="A0A516G6B0"/>
<dbReference type="Pfam" id="PF00903">
    <property type="entry name" value="Glyoxalase"/>
    <property type="match status" value="1"/>
</dbReference>
<evidence type="ECO:0000313" key="3">
    <source>
        <dbReference type="Proteomes" id="UP000315395"/>
    </source>
</evidence>
<dbReference type="InterPro" id="IPR037523">
    <property type="entry name" value="VOC_core"/>
</dbReference>
<name>A0A516G6B0_9MICO</name>
<dbReference type="Gene3D" id="3.10.180.10">
    <property type="entry name" value="2,3-Dihydroxybiphenyl 1,2-Dioxygenase, domain 1"/>
    <property type="match status" value="1"/>
</dbReference>
<dbReference type="Proteomes" id="UP000315395">
    <property type="component" value="Chromosome"/>
</dbReference>